<accession>A0A9Q3BPQ6</accession>
<proteinExistence type="predicted"/>
<dbReference type="AlphaFoldDB" id="A0A9Q3BPQ6"/>
<reference evidence="2" key="1">
    <citation type="submission" date="2021-03" db="EMBL/GenBank/DDBJ databases">
        <title>Draft genome sequence of rust myrtle Austropuccinia psidii MF-1, a brazilian biotype.</title>
        <authorList>
            <person name="Quecine M.C."/>
            <person name="Pachon D.M.R."/>
            <person name="Bonatelli M.L."/>
            <person name="Correr F.H."/>
            <person name="Franceschini L.M."/>
            <person name="Leite T.F."/>
            <person name="Margarido G.R.A."/>
            <person name="Almeida C.A."/>
            <person name="Ferrarezi J.A."/>
            <person name="Labate C.A."/>
        </authorList>
    </citation>
    <scope>NUCLEOTIDE SEQUENCE</scope>
    <source>
        <strain evidence="2">MF-1</strain>
    </source>
</reference>
<protein>
    <submittedName>
        <fullName evidence="2">Uncharacterized protein</fullName>
    </submittedName>
</protein>
<dbReference type="Proteomes" id="UP000765509">
    <property type="component" value="Unassembled WGS sequence"/>
</dbReference>
<evidence type="ECO:0000313" key="3">
    <source>
        <dbReference type="Proteomes" id="UP000765509"/>
    </source>
</evidence>
<comment type="caution">
    <text evidence="2">The sequence shown here is derived from an EMBL/GenBank/DDBJ whole genome shotgun (WGS) entry which is preliminary data.</text>
</comment>
<name>A0A9Q3BPQ6_9BASI</name>
<organism evidence="2 3">
    <name type="scientific">Austropuccinia psidii MF-1</name>
    <dbReference type="NCBI Taxonomy" id="1389203"/>
    <lineage>
        <taxon>Eukaryota</taxon>
        <taxon>Fungi</taxon>
        <taxon>Dikarya</taxon>
        <taxon>Basidiomycota</taxon>
        <taxon>Pucciniomycotina</taxon>
        <taxon>Pucciniomycetes</taxon>
        <taxon>Pucciniales</taxon>
        <taxon>Sphaerophragmiaceae</taxon>
        <taxon>Austropuccinia</taxon>
    </lineage>
</organism>
<gene>
    <name evidence="2" type="ORF">O181_008330</name>
</gene>
<evidence type="ECO:0000313" key="2">
    <source>
        <dbReference type="EMBL" id="MBW0468615.1"/>
    </source>
</evidence>
<evidence type="ECO:0000256" key="1">
    <source>
        <dbReference type="SAM" id="MobiDB-lite"/>
    </source>
</evidence>
<feature type="region of interest" description="Disordered" evidence="1">
    <location>
        <begin position="1"/>
        <end position="63"/>
    </location>
</feature>
<sequence>MMSRGRSAIDSEMDERTGRPIADGEDLAHHQAWHGHRALEEKDSILDTKDVHGSKKNRKTAPKQSCLGIIKHCKAQPTVSTRET</sequence>
<keyword evidence="3" id="KW-1185">Reference proteome</keyword>
<dbReference type="EMBL" id="AVOT02001918">
    <property type="protein sequence ID" value="MBW0468615.1"/>
    <property type="molecule type" value="Genomic_DNA"/>
</dbReference>
<feature type="compositionally biased region" description="Basic and acidic residues" evidence="1">
    <location>
        <begin position="37"/>
        <end position="53"/>
    </location>
</feature>